<dbReference type="SUPFAM" id="SSF56487">
    <property type="entry name" value="SRCR-like"/>
    <property type="match status" value="1"/>
</dbReference>
<dbReference type="Proteomes" id="UP001174909">
    <property type="component" value="Unassembled WGS sequence"/>
</dbReference>
<keyword evidence="2" id="KW-0812">Transmembrane</keyword>
<dbReference type="Gene3D" id="3.10.250.10">
    <property type="entry name" value="SRCR-like domain"/>
    <property type="match status" value="1"/>
</dbReference>
<dbReference type="GO" id="GO:0016020">
    <property type="term" value="C:membrane"/>
    <property type="evidence" value="ECO:0007669"/>
    <property type="project" value="UniProtKB-SubCell"/>
</dbReference>
<comment type="caution">
    <text evidence="9">Lacks conserved residue(s) required for the propagation of feature annotation.</text>
</comment>
<keyword evidence="5" id="KW-1133">Transmembrane helix</keyword>
<dbReference type="SMART" id="SM00202">
    <property type="entry name" value="SR"/>
    <property type="match status" value="1"/>
</dbReference>
<feature type="non-terminal residue" evidence="12">
    <location>
        <position position="1"/>
    </location>
</feature>
<evidence type="ECO:0000256" key="2">
    <source>
        <dbReference type="ARBA" id="ARBA00022692"/>
    </source>
</evidence>
<evidence type="ECO:0000256" key="7">
    <source>
        <dbReference type="ARBA" id="ARBA00023157"/>
    </source>
</evidence>
<dbReference type="PANTHER" id="PTHR48071:SF28">
    <property type="entry name" value="SRCR DOMAIN-CONTAINING PROTEIN"/>
    <property type="match status" value="1"/>
</dbReference>
<comment type="subcellular location">
    <subcellularLocation>
        <location evidence="1">Membrane</location>
        <topology evidence="1">Single-pass membrane protein</topology>
    </subcellularLocation>
</comment>
<dbReference type="AlphaFoldDB" id="A0AA35W2B2"/>
<feature type="domain" description="SRCR" evidence="11">
    <location>
        <begin position="30"/>
        <end position="128"/>
    </location>
</feature>
<reference evidence="12" key="1">
    <citation type="submission" date="2023-03" db="EMBL/GenBank/DDBJ databases">
        <authorList>
            <person name="Steffen K."/>
            <person name="Cardenas P."/>
        </authorList>
    </citation>
    <scope>NUCLEOTIDE SEQUENCE</scope>
</reference>
<dbReference type="InterPro" id="IPR036772">
    <property type="entry name" value="SRCR-like_dom_sf"/>
</dbReference>
<accession>A0AA35W2B2</accession>
<evidence type="ECO:0000256" key="1">
    <source>
        <dbReference type="ARBA" id="ARBA00004167"/>
    </source>
</evidence>
<name>A0AA35W2B2_GEOBA</name>
<feature type="disulfide bond" evidence="9">
    <location>
        <begin position="98"/>
        <end position="108"/>
    </location>
</feature>
<evidence type="ECO:0000256" key="10">
    <source>
        <dbReference type="SAM" id="SignalP"/>
    </source>
</evidence>
<dbReference type="InterPro" id="IPR001190">
    <property type="entry name" value="SRCR"/>
</dbReference>
<dbReference type="Pfam" id="PF00530">
    <property type="entry name" value="SRCR"/>
    <property type="match status" value="1"/>
</dbReference>
<proteinExistence type="predicted"/>
<feature type="signal peptide" evidence="10">
    <location>
        <begin position="1"/>
        <end position="28"/>
    </location>
</feature>
<keyword evidence="13" id="KW-1185">Reference proteome</keyword>
<organism evidence="12 13">
    <name type="scientific">Geodia barretti</name>
    <name type="common">Barrett's horny sponge</name>
    <dbReference type="NCBI Taxonomy" id="519541"/>
    <lineage>
        <taxon>Eukaryota</taxon>
        <taxon>Metazoa</taxon>
        <taxon>Porifera</taxon>
        <taxon>Demospongiae</taxon>
        <taxon>Heteroscleromorpha</taxon>
        <taxon>Tetractinellida</taxon>
        <taxon>Astrophorina</taxon>
        <taxon>Geodiidae</taxon>
        <taxon>Geodia</taxon>
    </lineage>
</organism>
<evidence type="ECO:0000256" key="3">
    <source>
        <dbReference type="ARBA" id="ARBA00022729"/>
    </source>
</evidence>
<evidence type="ECO:0000256" key="9">
    <source>
        <dbReference type="PROSITE-ProRule" id="PRU00196"/>
    </source>
</evidence>
<protein>
    <submittedName>
        <fullName evidence="12">Neurotrypsin</fullName>
    </submittedName>
</protein>
<sequence>MNIPNPTFYICESLLLCCLLFVASCVDGQVRLVDGATDVEGRVEICFSRRWGTISGDGWTQTESTVICNDLGYEATGNDYSVRPATNSMPVFIKTVRCTGRQLSLLECGFRRNLTHSVHLEDVGVKCKKSDCNDGDLRLVGGGDSENDGLLQVCFSGRWG</sequence>
<gene>
    <name evidence="12" type="ORF">GBAR_LOCUS3923</name>
</gene>
<dbReference type="PRINTS" id="PR00258">
    <property type="entry name" value="SPERACTRCPTR"/>
</dbReference>
<evidence type="ECO:0000256" key="5">
    <source>
        <dbReference type="ARBA" id="ARBA00022989"/>
    </source>
</evidence>
<evidence type="ECO:0000313" key="12">
    <source>
        <dbReference type="EMBL" id="CAI8004444.1"/>
    </source>
</evidence>
<dbReference type="PANTHER" id="PTHR48071">
    <property type="entry name" value="SRCR DOMAIN-CONTAINING PROTEIN"/>
    <property type="match status" value="1"/>
</dbReference>
<keyword evidence="6" id="KW-0472">Membrane</keyword>
<keyword evidence="7 9" id="KW-1015">Disulfide bond</keyword>
<keyword evidence="4" id="KW-0677">Repeat</keyword>
<evidence type="ECO:0000259" key="11">
    <source>
        <dbReference type="PROSITE" id="PS50287"/>
    </source>
</evidence>
<feature type="chain" id="PRO_5041227067" evidence="10">
    <location>
        <begin position="29"/>
        <end position="160"/>
    </location>
</feature>
<feature type="domain" description="SRCR" evidence="11">
    <location>
        <begin position="137"/>
        <end position="160"/>
    </location>
</feature>
<dbReference type="PROSITE" id="PS50287">
    <property type="entry name" value="SRCR_2"/>
    <property type="match status" value="2"/>
</dbReference>
<keyword evidence="8" id="KW-0325">Glycoprotein</keyword>
<evidence type="ECO:0000256" key="6">
    <source>
        <dbReference type="ARBA" id="ARBA00023136"/>
    </source>
</evidence>
<dbReference type="EMBL" id="CASHTH010000563">
    <property type="protein sequence ID" value="CAI8004444.1"/>
    <property type="molecule type" value="Genomic_DNA"/>
</dbReference>
<evidence type="ECO:0000313" key="13">
    <source>
        <dbReference type="Proteomes" id="UP001174909"/>
    </source>
</evidence>
<evidence type="ECO:0000256" key="8">
    <source>
        <dbReference type="ARBA" id="ARBA00023180"/>
    </source>
</evidence>
<dbReference type="FunFam" id="3.10.250.10:FF:000016">
    <property type="entry name" value="Scavenger receptor cysteine-rich protein type 12"/>
    <property type="match status" value="1"/>
</dbReference>
<keyword evidence="3 10" id="KW-0732">Signal</keyword>
<comment type="caution">
    <text evidence="12">The sequence shown here is derived from an EMBL/GenBank/DDBJ whole genome shotgun (WGS) entry which is preliminary data.</text>
</comment>
<evidence type="ECO:0000256" key="4">
    <source>
        <dbReference type="ARBA" id="ARBA00022737"/>
    </source>
</evidence>